<protein>
    <submittedName>
        <fullName evidence="1">Uncharacterized protein</fullName>
    </submittedName>
</protein>
<dbReference type="AlphaFoldDB" id="A0A109XVJ4"/>
<evidence type="ECO:0000313" key="2">
    <source>
        <dbReference type="Proteomes" id="UP000060602"/>
    </source>
</evidence>
<gene>
    <name evidence="1" type="ORF">AL504_05790</name>
</gene>
<name>A0A109XVJ4_ALCXX</name>
<accession>A0A109XVJ4</accession>
<dbReference type="EMBL" id="CP014060">
    <property type="protein sequence ID" value="AMG35587.1"/>
    <property type="molecule type" value="Genomic_DNA"/>
</dbReference>
<evidence type="ECO:0000313" key="1">
    <source>
        <dbReference type="EMBL" id="AMG35587.1"/>
    </source>
</evidence>
<organism evidence="1 2">
    <name type="scientific">Alcaligenes xylosoxydans xylosoxydans</name>
    <name type="common">Achromobacter xylosoxidans</name>
    <dbReference type="NCBI Taxonomy" id="85698"/>
    <lineage>
        <taxon>Bacteria</taxon>
        <taxon>Pseudomonadati</taxon>
        <taxon>Pseudomonadota</taxon>
        <taxon>Betaproteobacteria</taxon>
        <taxon>Burkholderiales</taxon>
        <taxon>Alcaligenaceae</taxon>
        <taxon>Achromobacter</taxon>
    </lineage>
</organism>
<dbReference type="RefSeq" id="WP_061071470.1">
    <property type="nucleotide sequence ID" value="NZ_CP014060.2"/>
</dbReference>
<reference evidence="2" key="1">
    <citation type="submission" date="2015-12" db="EMBL/GenBank/DDBJ databases">
        <title>FDA dAtabase for Regulatory Grade micrObial Sequences (FDA-ARGOS): Supporting development and validation of Infectious Disease Dx tests.</title>
        <authorList>
            <person name="Case J."/>
            <person name="Tallon L."/>
            <person name="Sadzewicz L."/>
            <person name="Sengamalay N."/>
            <person name="Ott S."/>
            <person name="Godinez A."/>
            <person name="Nagaraj S."/>
            <person name="Nadendla S."/>
            <person name="Sichtig H."/>
        </authorList>
    </citation>
    <scope>NUCLEOTIDE SEQUENCE [LARGE SCALE GENOMIC DNA]</scope>
    <source>
        <strain evidence="2">FDAARGOS_147</strain>
    </source>
</reference>
<sequence>MQQPTQPHMPPALKTYTHDDIPAQETWLDCAIADGGRLRVVLLAADPQAAIPLLARARSIAQALAAHRNAALHFLWRAGRDSGDPEDAPAAFLEHFVPSDLVVSTDGGYVLHLATRDATWFMDGYWPSVQFAVDDVPIAWVCES</sequence>
<proteinExistence type="predicted"/>
<dbReference type="Proteomes" id="UP000060602">
    <property type="component" value="Chromosome"/>
</dbReference>